<comment type="caution">
    <text evidence="4">The sequence shown here is derived from an EMBL/GenBank/DDBJ whole genome shotgun (WGS) entry which is preliminary data.</text>
</comment>
<name>A0AAV7JCJ9_9METZ</name>
<dbReference type="EMBL" id="JAKMXF010000360">
    <property type="protein sequence ID" value="KAI6646190.1"/>
    <property type="molecule type" value="Genomic_DNA"/>
</dbReference>
<keyword evidence="2" id="KW-0732">Signal</keyword>
<dbReference type="InterPro" id="IPR003961">
    <property type="entry name" value="FN3_dom"/>
</dbReference>
<dbReference type="InterPro" id="IPR013783">
    <property type="entry name" value="Ig-like_fold"/>
</dbReference>
<evidence type="ECO:0000256" key="2">
    <source>
        <dbReference type="SAM" id="SignalP"/>
    </source>
</evidence>
<keyword evidence="1" id="KW-0812">Transmembrane</keyword>
<evidence type="ECO:0000313" key="5">
    <source>
        <dbReference type="Proteomes" id="UP001165289"/>
    </source>
</evidence>
<gene>
    <name evidence="4" type="ORF">LOD99_9397</name>
</gene>
<feature type="domain" description="Fibronectin type-III" evidence="3">
    <location>
        <begin position="150"/>
        <end position="236"/>
    </location>
</feature>
<evidence type="ECO:0000259" key="3">
    <source>
        <dbReference type="PROSITE" id="PS50853"/>
    </source>
</evidence>
<evidence type="ECO:0000256" key="1">
    <source>
        <dbReference type="SAM" id="Phobius"/>
    </source>
</evidence>
<dbReference type="AlphaFoldDB" id="A0AAV7JCJ9"/>
<organism evidence="4 5">
    <name type="scientific">Oopsacas minuta</name>
    <dbReference type="NCBI Taxonomy" id="111878"/>
    <lineage>
        <taxon>Eukaryota</taxon>
        <taxon>Metazoa</taxon>
        <taxon>Porifera</taxon>
        <taxon>Hexactinellida</taxon>
        <taxon>Hexasterophora</taxon>
        <taxon>Lyssacinosida</taxon>
        <taxon>Leucopsacidae</taxon>
        <taxon>Oopsacas</taxon>
    </lineage>
</organism>
<dbReference type="Gene3D" id="2.60.40.10">
    <property type="entry name" value="Immunoglobulins"/>
    <property type="match status" value="1"/>
</dbReference>
<reference evidence="4 5" key="1">
    <citation type="journal article" date="2023" name="BMC Biol.">
        <title>The compact genome of the sponge Oopsacas minuta (Hexactinellida) is lacking key metazoan core genes.</title>
        <authorList>
            <person name="Santini S."/>
            <person name="Schenkelaars Q."/>
            <person name="Jourda C."/>
            <person name="Duchesne M."/>
            <person name="Belahbib H."/>
            <person name="Rocher C."/>
            <person name="Selva M."/>
            <person name="Riesgo A."/>
            <person name="Vervoort M."/>
            <person name="Leys S.P."/>
            <person name="Kodjabachian L."/>
            <person name="Le Bivic A."/>
            <person name="Borchiellini C."/>
            <person name="Claverie J.M."/>
            <person name="Renard E."/>
        </authorList>
    </citation>
    <scope>NUCLEOTIDE SEQUENCE [LARGE SCALE GENOMIC DNA]</scope>
    <source>
        <strain evidence="4">SPO-2</strain>
    </source>
</reference>
<protein>
    <recommendedName>
        <fullName evidence="3">Fibronectin type-III domain-containing protein</fullName>
    </recommendedName>
</protein>
<keyword evidence="5" id="KW-1185">Reference proteome</keyword>
<dbReference type="Proteomes" id="UP001165289">
    <property type="component" value="Unassembled WGS sequence"/>
</dbReference>
<keyword evidence="1" id="KW-1133">Transmembrane helix</keyword>
<feature type="signal peptide" evidence="2">
    <location>
        <begin position="1"/>
        <end position="24"/>
    </location>
</feature>
<feature type="transmembrane region" description="Helical" evidence="1">
    <location>
        <begin position="539"/>
        <end position="563"/>
    </location>
</feature>
<dbReference type="SUPFAM" id="SSF49265">
    <property type="entry name" value="Fibronectin type III"/>
    <property type="match status" value="1"/>
</dbReference>
<dbReference type="InterPro" id="IPR036116">
    <property type="entry name" value="FN3_sf"/>
</dbReference>
<accession>A0AAV7JCJ9</accession>
<feature type="chain" id="PRO_5043339106" description="Fibronectin type-III domain-containing protein" evidence="2">
    <location>
        <begin position="25"/>
        <end position="612"/>
    </location>
</feature>
<sequence length="612" mass="68272">MMLAYRQYIQIFILLYSFFTPALSNTMSFTPDHPLCTGETVQMVCIIIVPTDIPNKSLFTSAQISFNGSNPTFPTTLHLLNLDTSRYIGDYTGLNVTKEMPGAWLNISYIPSDSSIVFGCHAFLDNAQTTEALVTGQMMRPAVVPESVSPTSTLSTLSADTCSNIQISWLPSVSERSIDTYTVYRNGAVISTVDSNSYTDNTELLLNTDYIYSVVATSCAGNSTHGYTSKISIPEYSIVNNSLMISYDRTAGILTTDWSLSNTLPSPPLLSLTYKLHLNYSYTQQNITQTITFTQLSNNTSTSSIIYEPVDVSADELPNKITAMIMLIRQCGQDLGTGEDNPTDSPMTTTIQTTTVYTTVTEPTVDETNSDYKYFNTRGRLYNGDYCNNNCNPALRICVILEQSSTTLDCSSPYTVYPIVITEPYTRVNNVTFDDRIGRESNPVKYNTLDTFNGRFSILIEAINYNTPNNSIVLIDTVYIQINITEYNKYSDVMLYRGSRNTYPTISALRYQLHEVIAEVNSLDIANGGMGIFNNPMQMIFLLILLCIGVVLILSAVCCMIMLCRVKARERNIISGLPKNYLKRKRRNSKVGLLTGEDNTHKHNTYNSIDKV</sequence>
<keyword evidence="1" id="KW-0472">Membrane</keyword>
<proteinExistence type="predicted"/>
<evidence type="ECO:0000313" key="4">
    <source>
        <dbReference type="EMBL" id="KAI6646190.1"/>
    </source>
</evidence>
<dbReference type="PROSITE" id="PS50853">
    <property type="entry name" value="FN3"/>
    <property type="match status" value="1"/>
</dbReference>